<keyword evidence="1" id="KW-1133">Transmembrane helix</keyword>
<name>A0A2S8I7Q5_RHOOP</name>
<evidence type="ECO:0000313" key="2">
    <source>
        <dbReference type="EMBL" id="PQP10814.1"/>
    </source>
</evidence>
<dbReference type="AlphaFoldDB" id="A0A2S8I7Q5"/>
<keyword evidence="1" id="KW-0812">Transmembrane</keyword>
<keyword evidence="1" id="KW-0472">Membrane</keyword>
<evidence type="ECO:0000256" key="1">
    <source>
        <dbReference type="SAM" id="Phobius"/>
    </source>
</evidence>
<gene>
    <name evidence="2" type="ORF">C5613_43775</name>
</gene>
<accession>A0A2S8I7Q5</accession>
<organism evidence="2 3">
    <name type="scientific">Rhodococcus opacus</name>
    <name type="common">Nocardia opaca</name>
    <dbReference type="NCBI Taxonomy" id="37919"/>
    <lineage>
        <taxon>Bacteria</taxon>
        <taxon>Bacillati</taxon>
        <taxon>Actinomycetota</taxon>
        <taxon>Actinomycetes</taxon>
        <taxon>Mycobacteriales</taxon>
        <taxon>Nocardiaceae</taxon>
        <taxon>Rhodococcus</taxon>
    </lineage>
</organism>
<feature type="transmembrane region" description="Helical" evidence="1">
    <location>
        <begin position="49"/>
        <end position="70"/>
    </location>
</feature>
<dbReference type="EMBL" id="PUIO01000125">
    <property type="protein sequence ID" value="PQP10814.1"/>
    <property type="molecule type" value="Genomic_DNA"/>
</dbReference>
<reference evidence="3" key="1">
    <citation type="submission" date="2018-02" db="EMBL/GenBank/DDBJ databases">
        <title>Draft genome sequencing of Rhodococcus opacus KU647198.</title>
        <authorList>
            <person name="Zheng B.-X."/>
        </authorList>
    </citation>
    <scope>NUCLEOTIDE SEQUENCE [LARGE SCALE GENOMIC DNA]</scope>
    <source>
        <strain evidence="3">04-OD7</strain>
    </source>
</reference>
<proteinExistence type="predicted"/>
<comment type="caution">
    <text evidence="2">The sequence shown here is derived from an EMBL/GenBank/DDBJ whole genome shotgun (WGS) entry which is preliminary data.</text>
</comment>
<protein>
    <submittedName>
        <fullName evidence="2">Uncharacterized protein</fullName>
    </submittedName>
</protein>
<sequence length="83" mass="9199">MWGPLLADKRATLARMRTITLILAATFWLMLSIAAIVSAAEGSATFATYLRSVVSMITIAALPLAFHYHLRKVDRLASQLRPR</sequence>
<evidence type="ECO:0000313" key="3">
    <source>
        <dbReference type="Proteomes" id="UP000239290"/>
    </source>
</evidence>
<dbReference type="Proteomes" id="UP000239290">
    <property type="component" value="Unassembled WGS sequence"/>
</dbReference>